<dbReference type="InterPro" id="IPR051726">
    <property type="entry name" value="Chitin_Synth_Reg"/>
</dbReference>
<comment type="caution">
    <text evidence="4">The sequence shown here is derived from an EMBL/GenBank/DDBJ whole genome shotgun (WGS) entry which is preliminary data.</text>
</comment>
<dbReference type="Proteomes" id="UP000050424">
    <property type="component" value="Unassembled WGS sequence"/>
</dbReference>
<dbReference type="InterPro" id="IPR011990">
    <property type="entry name" value="TPR-like_helical_dom_sf"/>
</dbReference>
<dbReference type="PROSITE" id="PS50005">
    <property type="entry name" value="TPR"/>
    <property type="match status" value="1"/>
</dbReference>
<reference evidence="4 5" key="1">
    <citation type="submission" date="2015-09" db="EMBL/GenBank/DDBJ databases">
        <title>Draft genome of a European isolate of the apple canker pathogen Neonectria ditissima.</title>
        <authorList>
            <person name="Gomez-Cortecero A."/>
            <person name="Harrison R.J."/>
            <person name="Armitage A.D."/>
        </authorList>
    </citation>
    <scope>NUCLEOTIDE SEQUENCE [LARGE SCALE GENOMIC DNA]</scope>
    <source>
        <strain evidence="4 5">R09/05</strain>
    </source>
</reference>
<dbReference type="InterPro" id="IPR006597">
    <property type="entry name" value="Sel1-like"/>
</dbReference>
<evidence type="ECO:0000313" key="5">
    <source>
        <dbReference type="Proteomes" id="UP000050424"/>
    </source>
</evidence>
<feature type="region of interest" description="Disordered" evidence="3">
    <location>
        <begin position="91"/>
        <end position="145"/>
    </location>
</feature>
<dbReference type="Gene3D" id="1.25.40.10">
    <property type="entry name" value="Tetratricopeptide repeat domain"/>
    <property type="match status" value="2"/>
</dbReference>
<feature type="compositionally biased region" description="Polar residues" evidence="3">
    <location>
        <begin position="537"/>
        <end position="554"/>
    </location>
</feature>
<name>A0A0P7AVE2_9HYPO</name>
<gene>
    <name evidence="4" type="ORF">AK830_g8089</name>
</gene>
<dbReference type="EMBL" id="LKCW01000133">
    <property type="protein sequence ID" value="KPM38487.1"/>
    <property type="molecule type" value="Genomic_DNA"/>
</dbReference>
<dbReference type="PANTHER" id="PTHR46430">
    <property type="entry name" value="PROTEIN SKT5-RELATED"/>
    <property type="match status" value="1"/>
</dbReference>
<dbReference type="SUPFAM" id="SSF81901">
    <property type="entry name" value="HCP-like"/>
    <property type="match status" value="1"/>
</dbReference>
<dbReference type="SUPFAM" id="SSF53067">
    <property type="entry name" value="Actin-like ATPase domain"/>
    <property type="match status" value="1"/>
</dbReference>
<protein>
    <submittedName>
        <fullName evidence="4">Uncharacterized protein</fullName>
    </submittedName>
</protein>
<dbReference type="Pfam" id="PF08238">
    <property type="entry name" value="Sel1"/>
    <property type="match status" value="6"/>
</dbReference>
<evidence type="ECO:0000256" key="1">
    <source>
        <dbReference type="ARBA" id="ARBA00022737"/>
    </source>
</evidence>
<evidence type="ECO:0000256" key="3">
    <source>
        <dbReference type="SAM" id="MobiDB-lite"/>
    </source>
</evidence>
<proteinExistence type="predicted"/>
<sequence>MDGNSLLCRRTEECDSLFKAVSADPKSSDDDWFEDRAADFAWWSHGLKAQKTGRSSLDYRMRNRPDIQKVIAGLLDSLILALKEILQSRVDDQKSGNQENLSIEEPHGAEDCGSDSPWSEFSDEDDSPKPETASTNTSTPEASDPRFYIKTNLGLLAKISIAIRRSGTRLRYVKADEYLESHLDNDDYVQLRNHLLFLTLVGPYELVLFRELQHQLLQKKISKSVEIIIRLWIIDPARATPFQHRLVETNVKRRNRIMYSSGEASFSIKPQQENAAARRVLPVPEALARPDVRAATDGLNMEKPSEGKTPPTVVLSTKSLTATELESRFVLPLISAYEPKKTLSVATKMTRTGAKQDYPLCPAGKGSFECPYCHQVLPKEYAVKSRWRGHVAQDLNPYSCIYEDCPNDYQLFATKDEWVNHTTAQHSIERWVCDECTYRDDLGEQPVFDNEYDWKQHMNICHEDKCDAPKLALLSSLCRRRLTKLVDCPLCKRSNGLVSPEKDDHIAEHLHEWALRALPWDSKTTGQDQNESEAIAGSNNDPVEMSNMSGSSESDQSEDNVGVIDALSRETIRWKHDFARLDEYPTARIEDSLVDFTRQLIKWDSHDLTDTENEIVLEHLLKLNQTLTQTFDFLETENTANPQQIQEVWENLATNAQMVTEEMTRLASRISLDAGSVEPDNLDDDLANPFPEVKGQNIPASDKGVEKILWGARKHVLHSQDPAMQLAWARDVLRWVEIEEDFRRRKIAADGIDRECPRIELDLKEDAINIMEHLASQEHPEALFMEGKALEFGKFGSPVDKKAAYARYKKASALGYARSEYRIGMMYEQSNERIKALEHYENGLKLHDSAACYRMSMVALLGQLDRQLDREHGLSLLGKSAEFADEDAPQGAYVYGMLLGKDLPDIDVPESLLPPDDALAKMYIEKAAYLGFAKAQLKMGQAYELCQLGCDFDPANSLHYYNLAARQGLPEAGMGVSRWFLFGHEGTFEKNEELAVDYAFMAAQDKLPTAEFAMGYYHEIGIYVNKDLEAAREWYGLSAEHGNKDAVERLTSILELLRAREEASGRPPSEGNYIAVGMDLGTAFSSASWAHSAAPHIIHSVEQSPSTLTPHFRALTRHQFPTQYDLPTGIWGSPETRAAQLQQSVKEGRATCYSLLENFKENCHDNIDSFEEMVGYLRAFWNHALSEISKEEAPHINDVLFKVCLSVNASFDAATRYRLAQAGREAVSETSSQVEIFICDRLEALVVAAILRCDTIETGDAFIVCDCGASSARVVAYEVFSTGPLQLQQLTDYDIIESGGSLAIDVQFIDHILHKSDSKFSTSQSAFGDIDVFVNDNWEYFTKRGFSGNEVEYFDLSSPRGELSHLSPTQESGKFALPAVLVREWFDNAIDPILAAIKRQELELEHEGKKLKEVVLVGGFSSSSYLIDRLHEEAQRSTIRQYKINYPDTETAATASSKGAVMAVLRQSQYIGSSSQGLIILQDLPNDP</sequence>
<dbReference type="SMART" id="SM00671">
    <property type="entry name" value="SEL1"/>
    <property type="match status" value="7"/>
</dbReference>
<dbReference type="OrthoDB" id="20872at2759"/>
<keyword evidence="1" id="KW-0677">Repeat</keyword>
<feature type="region of interest" description="Disordered" evidence="3">
    <location>
        <begin position="522"/>
        <end position="560"/>
    </location>
</feature>
<evidence type="ECO:0000313" key="4">
    <source>
        <dbReference type="EMBL" id="KPM38487.1"/>
    </source>
</evidence>
<dbReference type="InterPro" id="IPR019734">
    <property type="entry name" value="TPR_rpt"/>
</dbReference>
<evidence type="ECO:0000256" key="2">
    <source>
        <dbReference type="PROSITE-ProRule" id="PRU00339"/>
    </source>
</evidence>
<feature type="repeat" description="TPR" evidence="2">
    <location>
        <begin position="817"/>
        <end position="850"/>
    </location>
</feature>
<dbReference type="PANTHER" id="PTHR46430:SF2">
    <property type="entry name" value="CHITIN SYNTHASE REGULATORY FACTOR 4"/>
    <property type="match status" value="1"/>
</dbReference>
<organism evidence="4 5">
    <name type="scientific">Neonectria ditissima</name>
    <dbReference type="NCBI Taxonomy" id="78410"/>
    <lineage>
        <taxon>Eukaryota</taxon>
        <taxon>Fungi</taxon>
        <taxon>Dikarya</taxon>
        <taxon>Ascomycota</taxon>
        <taxon>Pezizomycotina</taxon>
        <taxon>Sordariomycetes</taxon>
        <taxon>Hypocreomycetidae</taxon>
        <taxon>Hypocreales</taxon>
        <taxon>Nectriaceae</taxon>
        <taxon>Neonectria</taxon>
    </lineage>
</organism>
<feature type="compositionally biased region" description="Polar residues" evidence="3">
    <location>
        <begin position="132"/>
        <end position="141"/>
    </location>
</feature>
<accession>A0A0P7AVE2</accession>
<dbReference type="Gene3D" id="3.90.640.10">
    <property type="entry name" value="Actin, Chain A, domain 4"/>
    <property type="match status" value="1"/>
</dbReference>
<dbReference type="Gene3D" id="3.30.420.40">
    <property type="match status" value="2"/>
</dbReference>
<keyword evidence="2" id="KW-0802">TPR repeat</keyword>
<dbReference type="CDD" id="cd10170">
    <property type="entry name" value="ASKHA_NBD_HSP70"/>
    <property type="match status" value="1"/>
</dbReference>
<dbReference type="InterPro" id="IPR043129">
    <property type="entry name" value="ATPase_NBD"/>
</dbReference>
<dbReference type="STRING" id="78410.A0A0P7AVE2"/>
<keyword evidence="5" id="KW-1185">Reference proteome</keyword>